<sequence>MKTALLSPLEERQNYAPKYNIHDPVKIQVPKQYLTSPKQLTLEVTTFDSNNQPYVDPKKYKINIDYFPANNAYKIISLDYNSKFIYTDTGTLASSCQNGWSTTTTHLILTPRLVFKGEPKKLLYPIYITTELYDVTLNPSDKLIGHINEKLTYPDKIIFSEHSKKIAEISPTSAHYALDEECRINDSGHGTLKANITIGNRSSYLKKEFHWDGQIGGYF</sequence>
<dbReference type="AlphaFoldDB" id="A0A379FJP4"/>
<organism evidence="1 2">
    <name type="scientific">Proteus mirabilis</name>
    <dbReference type="NCBI Taxonomy" id="584"/>
    <lineage>
        <taxon>Bacteria</taxon>
        <taxon>Pseudomonadati</taxon>
        <taxon>Pseudomonadota</taxon>
        <taxon>Gammaproteobacteria</taxon>
        <taxon>Enterobacterales</taxon>
        <taxon>Morganellaceae</taxon>
        <taxon>Proteus</taxon>
    </lineage>
</organism>
<reference evidence="1 2" key="1">
    <citation type="submission" date="2018-06" db="EMBL/GenBank/DDBJ databases">
        <authorList>
            <consortium name="Pathogen Informatics"/>
            <person name="Doyle S."/>
        </authorList>
    </citation>
    <scope>NUCLEOTIDE SEQUENCE [LARGE SCALE GENOMIC DNA]</scope>
    <source>
        <strain evidence="1 2">NCTC11938</strain>
    </source>
</reference>
<evidence type="ECO:0000313" key="2">
    <source>
        <dbReference type="Proteomes" id="UP000254191"/>
    </source>
</evidence>
<protein>
    <submittedName>
        <fullName evidence="1">Intimin/invasin</fullName>
    </submittedName>
</protein>
<proteinExistence type="predicted"/>
<evidence type="ECO:0000313" key="1">
    <source>
        <dbReference type="EMBL" id="SUC21097.1"/>
    </source>
</evidence>
<dbReference type="EMBL" id="UGTS01000004">
    <property type="protein sequence ID" value="SUC21097.1"/>
    <property type="molecule type" value="Genomic_DNA"/>
</dbReference>
<name>A0A379FJP4_PROMI</name>
<accession>A0A379FJP4</accession>
<gene>
    <name evidence="1" type="ORF">NCTC11938_02119</name>
</gene>
<dbReference type="Proteomes" id="UP000254191">
    <property type="component" value="Unassembled WGS sequence"/>
</dbReference>